<dbReference type="SMART" id="SM00987">
    <property type="entry name" value="UreE_C"/>
    <property type="match status" value="1"/>
</dbReference>
<feature type="compositionally biased region" description="Low complexity" evidence="7">
    <location>
        <begin position="19"/>
        <end position="31"/>
    </location>
</feature>
<keyword evidence="3 6" id="KW-0378">Hydrolase</keyword>
<keyword evidence="10" id="KW-1185">Reference proteome</keyword>
<dbReference type="CDD" id="cd10027">
    <property type="entry name" value="UDG-F1-like"/>
    <property type="match status" value="1"/>
</dbReference>
<dbReference type="GO" id="GO:0004844">
    <property type="term" value="F:uracil DNA N-glycosylase activity"/>
    <property type="evidence" value="ECO:0007669"/>
    <property type="project" value="UniProtKB-EC"/>
</dbReference>
<protein>
    <recommendedName>
        <fullName evidence="6">Uracil-DNA glycosylase</fullName>
        <ecNumber evidence="6">3.2.2.27</ecNumber>
    </recommendedName>
</protein>
<dbReference type="Pfam" id="PF03167">
    <property type="entry name" value="UDG"/>
    <property type="match status" value="1"/>
</dbReference>
<feature type="region of interest" description="Disordered" evidence="7">
    <location>
        <begin position="1"/>
        <end position="45"/>
    </location>
</feature>
<comment type="catalytic activity">
    <reaction evidence="6">
        <text>Hydrolyzes single-stranded DNA or mismatched double-stranded DNA and polynucleotides, releasing free uracil.</text>
        <dbReference type="EC" id="3.2.2.27"/>
    </reaction>
</comment>
<evidence type="ECO:0000256" key="7">
    <source>
        <dbReference type="SAM" id="MobiDB-lite"/>
    </source>
</evidence>
<reference evidence="9 10" key="1">
    <citation type="submission" date="2024-01" db="EMBL/GenBank/DDBJ databases">
        <title>A draft genome for the cacao thread blight pathogen Marasmiellus scandens.</title>
        <authorList>
            <person name="Baruah I.K."/>
            <person name="Leung J."/>
            <person name="Bukari Y."/>
            <person name="Amoako-Attah I."/>
            <person name="Meinhardt L.W."/>
            <person name="Bailey B.A."/>
            <person name="Cohen S.P."/>
        </authorList>
    </citation>
    <scope>NUCLEOTIDE SEQUENCE [LARGE SCALE GENOMIC DNA]</scope>
    <source>
        <strain evidence="9 10">GH-19</strain>
    </source>
</reference>
<dbReference type="InterPro" id="IPR036895">
    <property type="entry name" value="Uracil-DNA_glycosylase-like_sf"/>
</dbReference>
<evidence type="ECO:0000256" key="5">
    <source>
        <dbReference type="PROSITE-ProRule" id="PRU10072"/>
    </source>
</evidence>
<dbReference type="EMBL" id="JBANRG010000024">
    <property type="protein sequence ID" value="KAK7454469.1"/>
    <property type="molecule type" value="Genomic_DNA"/>
</dbReference>
<proteinExistence type="inferred from homology"/>
<dbReference type="Proteomes" id="UP001498398">
    <property type="component" value="Unassembled WGS sequence"/>
</dbReference>
<evidence type="ECO:0000313" key="10">
    <source>
        <dbReference type="Proteomes" id="UP001498398"/>
    </source>
</evidence>
<comment type="similarity">
    <text evidence="1 6">Belongs to the uracil-DNA glycosylase (UDG) superfamily. UNG family.</text>
</comment>
<evidence type="ECO:0000259" key="8">
    <source>
        <dbReference type="SMART" id="SM00986"/>
    </source>
</evidence>
<dbReference type="PANTHER" id="PTHR11264:SF0">
    <property type="entry name" value="URACIL-DNA GLYCOSYLASE"/>
    <property type="match status" value="1"/>
</dbReference>
<comment type="function">
    <text evidence="6">Excises uracil residues from the DNA which can arise as a result of misincorporation of dUMP residues by DNA polymerase or due to deamination of cytosine.</text>
</comment>
<dbReference type="InterPro" id="IPR018085">
    <property type="entry name" value="Ura-DNA_Glyclase_AS"/>
</dbReference>
<dbReference type="InterPro" id="IPR002043">
    <property type="entry name" value="UDG_fam1"/>
</dbReference>
<keyword evidence="2 6" id="KW-0227">DNA damage</keyword>
<gene>
    <name evidence="9" type="primary">UNG1_1</name>
    <name evidence="9" type="ORF">VKT23_011225</name>
</gene>
<dbReference type="NCBIfam" id="NF003592">
    <property type="entry name" value="PRK05254.1-5"/>
    <property type="match status" value="1"/>
</dbReference>
<dbReference type="EC" id="3.2.2.27" evidence="6"/>
<dbReference type="SUPFAM" id="SSF52141">
    <property type="entry name" value="Uracil-DNA glycosylase-like"/>
    <property type="match status" value="1"/>
</dbReference>
<evidence type="ECO:0000313" key="9">
    <source>
        <dbReference type="EMBL" id="KAK7454469.1"/>
    </source>
</evidence>
<dbReference type="Gene3D" id="3.40.470.10">
    <property type="entry name" value="Uracil-DNA glycosylase-like domain"/>
    <property type="match status" value="1"/>
</dbReference>
<comment type="caution">
    <text evidence="9">The sequence shown here is derived from an EMBL/GenBank/DDBJ whole genome shotgun (WGS) entry which is preliminary data.</text>
</comment>
<evidence type="ECO:0000256" key="1">
    <source>
        <dbReference type="ARBA" id="ARBA00008184"/>
    </source>
</evidence>
<sequence>MSSNPDQEIVYLEDLEGPSSSQRSDGSAASAISVSQDASKKNASKTVSAKRQITLLDMFAGNSSESSAKKQKLSLSNELTSSSGSKALIGLQKLNSIPFSLKAFQDSLNEEQKNLLRLECQAMNRSWLKVLKDEIKKPYFIELKRFLLEEGVKGVDDSDKPRVYPSPSNIYNWSNTTLGKVKVVIIGQDPYPGRGQAHVPPSLLNIYAEIRAEYPDEFNPPKHGNLSAWASNGVLMLNTCLTVTPGKPGSHSGKGWEQFTDKVLDVVDRYGGANLPSGGGVGRGVVFMAWGSFAEKRVAKLNKTKHLILTSAHPSPRAAHLGFLGNGHFRKANEWLEKKYGPDAKVDWCRLDVPTDPSPQSSQ</sequence>
<evidence type="ECO:0000256" key="2">
    <source>
        <dbReference type="ARBA" id="ARBA00022763"/>
    </source>
</evidence>
<dbReference type="PANTHER" id="PTHR11264">
    <property type="entry name" value="URACIL-DNA GLYCOSYLASE"/>
    <property type="match status" value="1"/>
</dbReference>
<dbReference type="NCBIfam" id="TIGR00628">
    <property type="entry name" value="ung"/>
    <property type="match status" value="1"/>
</dbReference>
<name>A0ABR1JCZ0_9AGAR</name>
<organism evidence="9 10">
    <name type="scientific">Marasmiellus scandens</name>
    <dbReference type="NCBI Taxonomy" id="2682957"/>
    <lineage>
        <taxon>Eukaryota</taxon>
        <taxon>Fungi</taxon>
        <taxon>Dikarya</taxon>
        <taxon>Basidiomycota</taxon>
        <taxon>Agaricomycotina</taxon>
        <taxon>Agaricomycetes</taxon>
        <taxon>Agaricomycetidae</taxon>
        <taxon>Agaricales</taxon>
        <taxon>Marasmiineae</taxon>
        <taxon>Omphalotaceae</taxon>
        <taxon>Marasmiellus</taxon>
    </lineage>
</organism>
<evidence type="ECO:0000256" key="3">
    <source>
        <dbReference type="ARBA" id="ARBA00022801"/>
    </source>
</evidence>
<evidence type="ECO:0000256" key="6">
    <source>
        <dbReference type="RuleBase" id="RU003780"/>
    </source>
</evidence>
<dbReference type="PROSITE" id="PS00130">
    <property type="entry name" value="U_DNA_GLYCOSYLASE"/>
    <property type="match status" value="1"/>
</dbReference>
<feature type="domain" description="Uracil-DNA glycosylase-like" evidence="8">
    <location>
        <begin position="174"/>
        <end position="336"/>
    </location>
</feature>
<evidence type="ECO:0000256" key="4">
    <source>
        <dbReference type="ARBA" id="ARBA00023204"/>
    </source>
</evidence>
<feature type="active site" description="Proton acceptor" evidence="5">
    <location>
        <position position="189"/>
    </location>
</feature>
<keyword evidence="9" id="KW-0326">Glycosidase</keyword>
<dbReference type="InterPro" id="IPR005122">
    <property type="entry name" value="Uracil-DNA_glycosylase-like"/>
</dbReference>
<keyword evidence="4 6" id="KW-0234">DNA repair</keyword>
<dbReference type="SMART" id="SM00986">
    <property type="entry name" value="UDG"/>
    <property type="match status" value="1"/>
</dbReference>
<accession>A0ABR1JCZ0</accession>